<keyword evidence="3" id="KW-1185">Reference proteome</keyword>
<dbReference type="OrthoDB" id="22951at10239"/>
<organism evidence="2 3">
    <name type="scientific">Arthrobacter phage Gordon</name>
    <dbReference type="NCBI Taxonomy" id="1772298"/>
    <lineage>
        <taxon>Viruses</taxon>
        <taxon>Duplodnaviria</taxon>
        <taxon>Heunggongvirae</taxon>
        <taxon>Uroviricota</taxon>
        <taxon>Caudoviricetes</taxon>
        <taxon>Gordonvirus</taxon>
        <taxon>Gordonvirus gordon</taxon>
    </lineage>
</organism>
<keyword evidence="1" id="KW-0812">Transmembrane</keyword>
<dbReference type="RefSeq" id="YP_009603544.1">
    <property type="nucleotide sequence ID" value="NC_041952.1"/>
</dbReference>
<name>A0A0U4JY23_9CAUD</name>
<dbReference type="GeneID" id="40079425"/>
<gene>
    <name evidence="2" type="primary">83</name>
    <name evidence="2" type="ORF">GORDON_83</name>
</gene>
<dbReference type="EMBL" id="KU160646">
    <property type="protein sequence ID" value="ALY09058.1"/>
    <property type="molecule type" value="Genomic_DNA"/>
</dbReference>
<dbReference type="Proteomes" id="UP000226177">
    <property type="component" value="Segment"/>
</dbReference>
<proteinExistence type="predicted"/>
<protein>
    <submittedName>
        <fullName evidence="2">Uncharacterized protein</fullName>
    </submittedName>
</protein>
<feature type="transmembrane region" description="Helical" evidence="1">
    <location>
        <begin position="6"/>
        <end position="30"/>
    </location>
</feature>
<accession>A0A0U4JY23</accession>
<evidence type="ECO:0000313" key="3">
    <source>
        <dbReference type="Proteomes" id="UP000226177"/>
    </source>
</evidence>
<reference evidence="2 3" key="1">
    <citation type="submission" date="2015-11" db="EMBL/GenBank/DDBJ databases">
        <authorList>
            <person name="Schneider V.M."/>
            <person name="Bradley K.W."/>
            <person name="Asai D.J."/>
            <person name="Bowman C.A."/>
            <person name="Russell D.A."/>
            <person name="Pope W.H."/>
            <person name="Jacobs-Sera D."/>
            <person name="Hendrix R.W."/>
            <person name="Hatfull G.F."/>
        </authorList>
    </citation>
    <scope>NUCLEOTIDE SEQUENCE [LARGE SCALE GENOMIC DNA]</scope>
</reference>
<dbReference type="KEGG" id="vg:40079425"/>
<evidence type="ECO:0000256" key="1">
    <source>
        <dbReference type="SAM" id="Phobius"/>
    </source>
</evidence>
<keyword evidence="1" id="KW-0472">Membrane</keyword>
<sequence>MDPVVLSTLIAGGTGCVISWALVTAFYIFVQSRGKQDKSKQWRVDPLAFEPRFGSPVSNWYRTWAWRPVHTVDRGYIWLRPYWRRNIQRHAFLDGGGPTFWWQNTVQLKYLDQ</sequence>
<evidence type="ECO:0000313" key="2">
    <source>
        <dbReference type="EMBL" id="ALY09058.1"/>
    </source>
</evidence>
<keyword evidence="1" id="KW-1133">Transmembrane helix</keyword>